<sequence length="1231" mass="133595">MPIDFGKYGGTSSSSKNKKDKSSVSVDFSKYQGSPSSTSAFDRPVRPTQIENTPSRRPINGPVEMDESPAMDIETRARNIPVLGTILKGLDVAGEKIEPVANVLRSFYLPGAGVANLGGLTGAADSLVAKALPKLSSSTIGRIGQKAASEAIVGAPLGAAQQQVVNPESSTGELLKGAAFGAGGGALLGGLGKTGLEALRFGRDSAESLAQNAIRNVAENKRTVTSPFVDGSPTNPIAQGYTKNVGKTFTNEPLIYEEPPVTRAQPLEQPRGFAETLRESDKTPSEFKDKLKSLYTPITNEETVLKANDRIKNNIEEATSFVLGKDRFSAEKAATAQRLIDHYNGQGNYQRAVDIADKVAEEATNAGQSIQALSLFNRLTPEGVLIRAQRIARKTNESLPVGAQEVKVTTEVAKNITDLATVTQKMTGVKDLANDVFNILERAKTGEKLSETETSVLKRFVQESKKFIQETSRKPKPPRAPQPIKDTRVRDNVISFLEQKEKEAIERRNGRRNRFNSTPLDEWADMAIIGAAKLARGTVKFADWSEQMVRDLGEDIRPQLANLYERAREAFEQTSKKVTTQTIDKAEKLTEKVIKDKNLSEDEADSLRNLAKNVSSLSGDEKRLASQDLQVILKGLDQPSVLKKISSAQTQAQLLNPKTQVRNALGNELFYRIERLNKLIATPIDVARSKLTGGDRTVTFKTNNQGDYWQNWMRGLKAGWKGANVNGLETQYDLSSPAFRSKYNPLTYTEKALGAALKSFDTAAYMRAYNDTLGEQATLRAINEGKGADKQLIEKYIREADDNIINIANEYGKYATFQDNNAISKGLTALKKGLNVGKEFGIGDLVLKYPKTPGALLMRALEYSPAGFVRSAAIAARPWLKKEVNTAEATQALSRAIIGTFGLSGLGYFLIDKGVLTGQASKDKDVRDLQRSAGQGQYQVNLSALARLAKSGFDPAAAKTREGDQLYTYDWAQPVSVAVSLGANIKKNMSEGKQKLSGLPGTAYNSLEGGLGTLTEQSVLSGIKNAAQGYPGQTVTDKIIDILSTIPSSFVPTAANQARQLGDNAKRETYSPNKLDQSLNQARAKIPGLAGNLPQQFDTLGRPKTTQQKNSPFNVLFNPGTSSKYELSPEAKLIVDLINESGDESIAPRVPGKTITVDGQSVKLNGDQFARLQELQGEETRKAISKKVGTTATSKSLIKRVGDINTEAGVAARKQLVKEYPELKPPKQATR</sequence>
<keyword evidence="3" id="KW-1185">Reference proteome</keyword>
<dbReference type="RefSeq" id="WP_310502757.1">
    <property type="nucleotide sequence ID" value="NZ_JAVDSB010000030.1"/>
</dbReference>
<gene>
    <name evidence="2" type="ORF">J2736_006685</name>
</gene>
<accession>A0ABU1P6N7</accession>
<evidence type="ECO:0000256" key="1">
    <source>
        <dbReference type="SAM" id="MobiDB-lite"/>
    </source>
</evidence>
<evidence type="ECO:0000313" key="2">
    <source>
        <dbReference type="EMBL" id="MDR6555423.1"/>
    </source>
</evidence>
<evidence type="ECO:0000313" key="3">
    <source>
        <dbReference type="Proteomes" id="UP001267290"/>
    </source>
</evidence>
<dbReference type="EMBL" id="JAVDSB010000030">
    <property type="protein sequence ID" value="MDR6555423.1"/>
    <property type="molecule type" value="Genomic_DNA"/>
</dbReference>
<name>A0ABU1P6N7_9BACL</name>
<feature type="region of interest" description="Disordered" evidence="1">
    <location>
        <begin position="1"/>
        <end position="68"/>
    </location>
</feature>
<proteinExistence type="predicted"/>
<feature type="compositionally biased region" description="Polar residues" evidence="1">
    <location>
        <begin position="31"/>
        <end position="40"/>
    </location>
</feature>
<dbReference type="Proteomes" id="UP001267290">
    <property type="component" value="Unassembled WGS sequence"/>
</dbReference>
<comment type="caution">
    <text evidence="2">The sequence shown here is derived from an EMBL/GenBank/DDBJ whole genome shotgun (WGS) entry which is preliminary data.</text>
</comment>
<organism evidence="2 3">
    <name type="scientific">Paenibacillus qinlingensis</name>
    <dbReference type="NCBI Taxonomy" id="1837343"/>
    <lineage>
        <taxon>Bacteria</taxon>
        <taxon>Bacillati</taxon>
        <taxon>Bacillota</taxon>
        <taxon>Bacilli</taxon>
        <taxon>Bacillales</taxon>
        <taxon>Paenibacillaceae</taxon>
        <taxon>Paenibacillus</taxon>
    </lineage>
</organism>
<protein>
    <submittedName>
        <fullName evidence="2">Uncharacterized protein</fullName>
    </submittedName>
</protein>
<reference evidence="2 3" key="1">
    <citation type="submission" date="2023-07" db="EMBL/GenBank/DDBJ databases">
        <title>Sorghum-associated microbial communities from plants grown in Nebraska, USA.</title>
        <authorList>
            <person name="Schachtman D."/>
        </authorList>
    </citation>
    <scope>NUCLEOTIDE SEQUENCE [LARGE SCALE GENOMIC DNA]</scope>
    <source>
        <strain evidence="2 3">CC258</strain>
    </source>
</reference>